<dbReference type="RefSeq" id="WP_140961767.1">
    <property type="nucleotide sequence ID" value="NZ_VEVQ02000004.1"/>
</dbReference>
<keyword evidence="2" id="KW-1185">Reference proteome</keyword>
<protein>
    <recommendedName>
        <fullName evidence="3">Immunity protein 35 domain-containing protein</fullName>
    </recommendedName>
</protein>
<reference evidence="1 2" key="3">
    <citation type="submission" date="2020-02" db="EMBL/GenBank/DDBJ databases">
        <title>Flavobacterium profundi sp. nov., isolated from a deep-sea seamount.</title>
        <authorList>
            <person name="Zhang D.-C."/>
        </authorList>
    </citation>
    <scope>NUCLEOTIDE SEQUENCE [LARGE SCALE GENOMIC DNA]</scope>
    <source>
        <strain evidence="1 2">EC11</strain>
    </source>
</reference>
<comment type="caution">
    <text evidence="1">The sequence shown here is derived from an EMBL/GenBank/DDBJ whole genome shotgun (WGS) entry which is preliminary data.</text>
</comment>
<accession>A0ABX0IPA5</accession>
<dbReference type="Proteomes" id="UP000817854">
    <property type="component" value="Unassembled WGS sequence"/>
</dbReference>
<organism evidence="1 2">
    <name type="scientific">Flavobacterium jejuense</name>
    <dbReference type="NCBI Taxonomy" id="1544455"/>
    <lineage>
        <taxon>Bacteria</taxon>
        <taxon>Pseudomonadati</taxon>
        <taxon>Bacteroidota</taxon>
        <taxon>Flavobacteriia</taxon>
        <taxon>Flavobacteriales</taxon>
        <taxon>Flavobacteriaceae</taxon>
        <taxon>Flavobacterium</taxon>
    </lineage>
</organism>
<gene>
    <name evidence="1" type="ORF">FIA58_007520</name>
</gene>
<dbReference type="EMBL" id="VEVQ02000004">
    <property type="protein sequence ID" value="NHN25523.1"/>
    <property type="molecule type" value="Genomic_DNA"/>
</dbReference>
<reference evidence="1 2" key="2">
    <citation type="submission" date="2019-05" db="EMBL/GenBank/DDBJ databases">
        <authorList>
            <person name="Lianzixin W."/>
        </authorList>
    </citation>
    <scope>NUCLEOTIDE SEQUENCE [LARGE SCALE GENOMIC DNA]</scope>
    <source>
        <strain evidence="1 2">EC11</strain>
    </source>
</reference>
<reference evidence="2" key="1">
    <citation type="submission" date="2019-05" db="EMBL/GenBank/DDBJ databases">
        <title>Flavobacterium profundi sp. nov., isolated from a deep-sea seamount.</title>
        <authorList>
            <person name="Zhang D.-C."/>
        </authorList>
    </citation>
    <scope>NUCLEOTIDE SEQUENCE [LARGE SCALE GENOMIC DNA]</scope>
    <source>
        <strain evidence="2">EC11</strain>
    </source>
</reference>
<evidence type="ECO:0000313" key="2">
    <source>
        <dbReference type="Proteomes" id="UP000817854"/>
    </source>
</evidence>
<sequence>MLSEKEILQIAEKYVKQIEEESKLSLIIATEYTIKKKYGHIYFYTDKKYYETKDEKYNTLAGGGPFLVENETGKVIQFGSSQTEEYYIQEYEAGRYPDK</sequence>
<proteinExistence type="predicted"/>
<evidence type="ECO:0000313" key="1">
    <source>
        <dbReference type="EMBL" id="NHN25523.1"/>
    </source>
</evidence>
<evidence type="ECO:0008006" key="3">
    <source>
        <dbReference type="Google" id="ProtNLM"/>
    </source>
</evidence>
<name>A0ABX0IPA5_9FLAO</name>